<keyword evidence="3 7" id="KW-0808">Transferase</keyword>
<dbReference type="PROSITE" id="PS00101">
    <property type="entry name" value="HEXAPEP_TRANSFERASES"/>
    <property type="match status" value="1"/>
</dbReference>
<dbReference type="GO" id="GO:0016020">
    <property type="term" value="C:membrane"/>
    <property type="evidence" value="ECO:0007669"/>
    <property type="project" value="GOC"/>
</dbReference>
<dbReference type="InterPro" id="IPR007691">
    <property type="entry name" value="LpxD"/>
</dbReference>
<keyword evidence="4 7" id="KW-0677">Repeat</keyword>
<dbReference type="InterPro" id="IPR018357">
    <property type="entry name" value="Hexapep_transf_CS"/>
</dbReference>
<evidence type="ECO:0000256" key="6">
    <source>
        <dbReference type="ARBA" id="ARBA00023315"/>
    </source>
</evidence>
<evidence type="ECO:0000256" key="3">
    <source>
        <dbReference type="ARBA" id="ARBA00022679"/>
    </source>
</evidence>
<keyword evidence="5 7" id="KW-0443">Lipid metabolism</keyword>
<dbReference type="NCBIfam" id="TIGR01853">
    <property type="entry name" value="lipid_A_lpxD"/>
    <property type="match status" value="1"/>
</dbReference>
<reference evidence="10" key="1">
    <citation type="submission" date="2016-02" db="EMBL/GenBank/DDBJ databases">
        <authorList>
            <person name="Sanders J.G."/>
            <person name="Lin J.Y."/>
            <person name="Wertz J.T."/>
            <person name="Russell J.A."/>
            <person name="Moreau C.S."/>
            <person name="Powell S."/>
        </authorList>
    </citation>
    <scope>NUCLEOTIDE SEQUENCE [LARGE SCALE GENOMIC DNA]</scope>
    <source>
        <strain evidence="10">CAG34</strain>
    </source>
</reference>
<feature type="domain" description="UDP-3-O-[3-hydroxymyristoyl] glucosamine N-acyltransferase non-repeat region" evidence="8">
    <location>
        <begin position="26"/>
        <end position="91"/>
    </location>
</feature>
<comment type="pathway">
    <text evidence="7">Bacterial outer membrane biogenesis; LPS lipid A biosynthesis.</text>
</comment>
<keyword evidence="6 7" id="KW-0012">Acyltransferase</keyword>
<evidence type="ECO:0000256" key="5">
    <source>
        <dbReference type="ARBA" id="ARBA00023098"/>
    </source>
</evidence>
<dbReference type="Gene3D" id="2.160.10.10">
    <property type="entry name" value="Hexapeptide repeat proteins"/>
    <property type="match status" value="1"/>
</dbReference>
<evidence type="ECO:0000313" key="9">
    <source>
        <dbReference type="EMBL" id="KXU34996.1"/>
    </source>
</evidence>
<dbReference type="InterPro" id="IPR001451">
    <property type="entry name" value="Hexapep"/>
</dbReference>
<dbReference type="GO" id="GO:0009245">
    <property type="term" value="P:lipid A biosynthetic process"/>
    <property type="evidence" value="ECO:0007669"/>
    <property type="project" value="UniProtKB-UniRule"/>
</dbReference>
<dbReference type="UniPathway" id="UPA00973"/>
<dbReference type="CDD" id="cd03352">
    <property type="entry name" value="LbH_LpxD"/>
    <property type="match status" value="1"/>
</dbReference>
<dbReference type="GO" id="GO:0016410">
    <property type="term" value="F:N-acyltransferase activity"/>
    <property type="evidence" value="ECO:0007669"/>
    <property type="project" value="InterPro"/>
</dbReference>
<dbReference type="PANTHER" id="PTHR43378">
    <property type="entry name" value="UDP-3-O-ACYLGLUCOSAMINE N-ACYLTRANSFERASE"/>
    <property type="match status" value="1"/>
</dbReference>
<dbReference type="EMBL" id="LSZQ01000053">
    <property type="protein sequence ID" value="KXU34996.1"/>
    <property type="molecule type" value="Genomic_DNA"/>
</dbReference>
<comment type="subunit">
    <text evidence="7">Homotrimer.</text>
</comment>
<comment type="catalytic activity">
    <reaction evidence="7">
        <text>a UDP-3-O-[(3R)-3-hydroxyacyl]-alpha-D-glucosamine + a (3R)-hydroxyacyl-[ACP] = a UDP-2-N,3-O-bis[(3R)-3-hydroxyacyl]-alpha-D-glucosamine + holo-[ACP] + H(+)</text>
        <dbReference type="Rhea" id="RHEA:53836"/>
        <dbReference type="Rhea" id="RHEA-COMP:9685"/>
        <dbReference type="Rhea" id="RHEA-COMP:9945"/>
        <dbReference type="ChEBI" id="CHEBI:15378"/>
        <dbReference type="ChEBI" id="CHEBI:64479"/>
        <dbReference type="ChEBI" id="CHEBI:78827"/>
        <dbReference type="ChEBI" id="CHEBI:137740"/>
        <dbReference type="ChEBI" id="CHEBI:137748"/>
        <dbReference type="EC" id="2.3.1.191"/>
    </reaction>
</comment>
<protein>
    <recommendedName>
        <fullName evidence="7">UDP-3-O-acylglucosamine N-acyltransferase</fullName>
        <ecNumber evidence="7">2.3.1.191</ecNumber>
    </recommendedName>
</protein>
<comment type="caution">
    <text evidence="9">The sequence shown here is derived from an EMBL/GenBank/DDBJ whole genome shotgun (WGS) entry which is preliminary data.</text>
</comment>
<evidence type="ECO:0000256" key="2">
    <source>
        <dbReference type="ARBA" id="ARBA00022556"/>
    </source>
</evidence>
<sequence>MQFSFSPEELRTITDATGSLGETRATLRAIASLEAAGPGDLSFLGNAKYRAAVPQSRASVLLLPEDYDGEPQPDQLFLFVKNPSAALAAICARLEQQLWPKPQPGVHPTAVVEEGALVDPTATIGPLCVVAAGAQIGARAHLQAQVWIGAGAQIGEDCWLMPHSVLSARCVLKNRVRLHPGVVIGADGFGYDFVEGRHEKIPQVGTVVVEDDVEIGANTTIDRARFSETRIGAGTKIDNLVQIGHNVIVGKHCILCSQVGIAGSVTLEDYVVLAGQVGVSGHLRIGQAAKAGGQAGIIADVEPGVFISGYPAMPHRLASRLQVLQRRLPDLFKRVDQLERELAARP</sequence>
<evidence type="ECO:0000256" key="4">
    <source>
        <dbReference type="ARBA" id="ARBA00022737"/>
    </source>
</evidence>
<dbReference type="SUPFAM" id="SSF51161">
    <property type="entry name" value="Trimeric LpxA-like enzymes"/>
    <property type="match status" value="1"/>
</dbReference>
<keyword evidence="10" id="KW-1185">Reference proteome</keyword>
<comment type="similarity">
    <text evidence="7">Belongs to the transferase hexapeptide repeat family. LpxD subfamily.</text>
</comment>
<proteinExistence type="inferred from homology"/>
<dbReference type="AlphaFoldDB" id="A0A139SKC9"/>
<dbReference type="OrthoDB" id="9784739at2"/>
<dbReference type="EC" id="2.3.1.191" evidence="7"/>
<dbReference type="Pfam" id="PF04613">
    <property type="entry name" value="LpxD"/>
    <property type="match status" value="1"/>
</dbReference>
<evidence type="ECO:0000313" key="10">
    <source>
        <dbReference type="Proteomes" id="UP000070058"/>
    </source>
</evidence>
<dbReference type="STRING" id="1548207.AXK11_07460"/>
<comment type="function">
    <text evidence="7">Catalyzes the N-acylation of UDP-3-O-acylglucosamine using 3-hydroxyacyl-ACP as the acyl donor. Is involved in the biosynthesis of lipid A, a phosphorylated glycolipid that anchors the lipopolysaccharide to the outer membrane of the cell.</text>
</comment>
<feature type="active site" description="Proton acceptor" evidence="7">
    <location>
        <position position="245"/>
    </location>
</feature>
<dbReference type="HAMAP" id="MF_00523">
    <property type="entry name" value="LpxD"/>
    <property type="match status" value="1"/>
</dbReference>
<accession>A0A139SKC9</accession>
<evidence type="ECO:0000259" key="8">
    <source>
        <dbReference type="Pfam" id="PF04613"/>
    </source>
</evidence>
<dbReference type="PANTHER" id="PTHR43378:SF2">
    <property type="entry name" value="UDP-3-O-ACYLGLUCOSAMINE N-ACYLTRANSFERASE 1, MITOCHONDRIAL-RELATED"/>
    <property type="match status" value="1"/>
</dbReference>
<dbReference type="GO" id="GO:0103118">
    <property type="term" value="F:UDP-3-O-[(3R)-3-hydroxyacyl]-glucosamine N-acyltransferase activity"/>
    <property type="evidence" value="ECO:0007669"/>
    <property type="project" value="UniProtKB-EC"/>
</dbReference>
<dbReference type="InterPro" id="IPR011004">
    <property type="entry name" value="Trimer_LpxA-like_sf"/>
</dbReference>
<dbReference type="Proteomes" id="UP000070058">
    <property type="component" value="Unassembled WGS sequence"/>
</dbReference>
<keyword evidence="1 7" id="KW-0444">Lipid biosynthesis</keyword>
<dbReference type="Pfam" id="PF00132">
    <property type="entry name" value="Hexapep"/>
    <property type="match status" value="2"/>
</dbReference>
<dbReference type="RefSeq" id="WP_068630815.1">
    <property type="nucleotide sequence ID" value="NZ_LSZQ01000053.1"/>
</dbReference>
<evidence type="ECO:0000256" key="7">
    <source>
        <dbReference type="HAMAP-Rule" id="MF_00523"/>
    </source>
</evidence>
<keyword evidence="2 7" id="KW-0441">Lipid A biosynthesis</keyword>
<dbReference type="InterPro" id="IPR020573">
    <property type="entry name" value="UDP_GlcNAc_AcTrfase_non-rep"/>
</dbReference>
<name>A0A139SKC9_9BACT</name>
<gene>
    <name evidence="7" type="primary">lpxD</name>
    <name evidence="9" type="ORF">AXK11_07460</name>
</gene>
<dbReference type="NCBIfam" id="NF002060">
    <property type="entry name" value="PRK00892.1"/>
    <property type="match status" value="1"/>
</dbReference>
<dbReference type="Gene3D" id="3.40.1390.10">
    <property type="entry name" value="MurE/MurF, N-terminal domain"/>
    <property type="match status" value="1"/>
</dbReference>
<evidence type="ECO:0000256" key="1">
    <source>
        <dbReference type="ARBA" id="ARBA00022516"/>
    </source>
</evidence>
<organism evidence="9 10">
    <name type="scientific">Cephaloticoccus primus</name>
    <dbReference type="NCBI Taxonomy" id="1548207"/>
    <lineage>
        <taxon>Bacteria</taxon>
        <taxon>Pseudomonadati</taxon>
        <taxon>Verrucomicrobiota</taxon>
        <taxon>Opitutia</taxon>
        <taxon>Opitutales</taxon>
        <taxon>Opitutaceae</taxon>
        <taxon>Cephaloticoccus</taxon>
    </lineage>
</organism>